<accession>A0A2S9QBC5</accession>
<feature type="domain" description="Cytochrome c" evidence="7">
    <location>
        <begin position="41"/>
        <end position="145"/>
    </location>
</feature>
<reference evidence="8 9" key="1">
    <citation type="submission" date="2018-02" db="EMBL/GenBank/DDBJ databases">
        <title>Whole genome sequencing of endophytic bacterium.</title>
        <authorList>
            <person name="Eedara R."/>
            <person name="Podile A.R."/>
        </authorList>
    </citation>
    <scope>NUCLEOTIDE SEQUENCE [LARGE SCALE GENOMIC DNA]</scope>
    <source>
        <strain evidence="8 9">RP1T</strain>
    </source>
</reference>
<dbReference type="InterPro" id="IPR009056">
    <property type="entry name" value="Cyt_c-like_dom"/>
</dbReference>
<evidence type="ECO:0000313" key="8">
    <source>
        <dbReference type="EMBL" id="PRH86653.1"/>
    </source>
</evidence>
<dbReference type="PRINTS" id="PR00604">
    <property type="entry name" value="CYTCHRMECIAB"/>
</dbReference>
<dbReference type="EMBL" id="PUEJ01000005">
    <property type="protein sequence ID" value="PRH86653.1"/>
    <property type="molecule type" value="Genomic_DNA"/>
</dbReference>
<dbReference type="OrthoDB" id="9805828at2"/>
<dbReference type="InterPro" id="IPR036909">
    <property type="entry name" value="Cyt_c-like_dom_sf"/>
</dbReference>
<dbReference type="PROSITE" id="PS51007">
    <property type="entry name" value="CYTC"/>
    <property type="match status" value="1"/>
</dbReference>
<keyword evidence="1" id="KW-0813">Transport</keyword>
<dbReference type="InterPro" id="IPR002327">
    <property type="entry name" value="Cyt_c_1A/1B"/>
</dbReference>
<dbReference type="RefSeq" id="WP_105862884.1">
    <property type="nucleotide sequence ID" value="NZ_PUEJ01000005.1"/>
</dbReference>
<keyword evidence="2 6" id="KW-0349">Heme</keyword>
<gene>
    <name evidence="8" type="ORF">C5L14_15145</name>
</gene>
<evidence type="ECO:0000256" key="2">
    <source>
        <dbReference type="ARBA" id="ARBA00022617"/>
    </source>
</evidence>
<dbReference type="PANTHER" id="PTHR11961">
    <property type="entry name" value="CYTOCHROME C"/>
    <property type="match status" value="1"/>
</dbReference>
<evidence type="ECO:0000256" key="3">
    <source>
        <dbReference type="ARBA" id="ARBA00022723"/>
    </source>
</evidence>
<comment type="caution">
    <text evidence="8">The sequence shown here is derived from an EMBL/GenBank/DDBJ whole genome shotgun (WGS) entry which is preliminary data.</text>
</comment>
<evidence type="ECO:0000256" key="6">
    <source>
        <dbReference type="PROSITE-ProRule" id="PRU00433"/>
    </source>
</evidence>
<proteinExistence type="predicted"/>
<keyword evidence="3 6" id="KW-0479">Metal-binding</keyword>
<dbReference type="Proteomes" id="UP000237682">
    <property type="component" value="Unassembled WGS sequence"/>
</dbReference>
<evidence type="ECO:0000259" key="7">
    <source>
        <dbReference type="PROSITE" id="PS51007"/>
    </source>
</evidence>
<protein>
    <recommendedName>
        <fullName evidence="7">Cytochrome c domain-containing protein</fullName>
    </recommendedName>
</protein>
<dbReference type="Gene3D" id="1.10.760.10">
    <property type="entry name" value="Cytochrome c-like domain"/>
    <property type="match status" value="1"/>
</dbReference>
<organism evidence="8 9">
    <name type="scientific">Labrys okinawensis</name>
    <dbReference type="NCBI Taxonomy" id="346911"/>
    <lineage>
        <taxon>Bacteria</taxon>
        <taxon>Pseudomonadati</taxon>
        <taxon>Pseudomonadota</taxon>
        <taxon>Alphaproteobacteria</taxon>
        <taxon>Hyphomicrobiales</taxon>
        <taxon>Xanthobacteraceae</taxon>
        <taxon>Labrys</taxon>
    </lineage>
</organism>
<dbReference type="GO" id="GO:0046872">
    <property type="term" value="F:metal ion binding"/>
    <property type="evidence" value="ECO:0007669"/>
    <property type="project" value="UniProtKB-KW"/>
</dbReference>
<dbReference type="GO" id="GO:0020037">
    <property type="term" value="F:heme binding"/>
    <property type="evidence" value="ECO:0007669"/>
    <property type="project" value="InterPro"/>
</dbReference>
<dbReference type="GO" id="GO:0009055">
    <property type="term" value="F:electron transfer activity"/>
    <property type="evidence" value="ECO:0007669"/>
    <property type="project" value="InterPro"/>
</dbReference>
<name>A0A2S9QBC5_9HYPH</name>
<evidence type="ECO:0000256" key="1">
    <source>
        <dbReference type="ARBA" id="ARBA00022448"/>
    </source>
</evidence>
<evidence type="ECO:0000313" key="9">
    <source>
        <dbReference type="Proteomes" id="UP000237682"/>
    </source>
</evidence>
<dbReference type="AlphaFoldDB" id="A0A2S9QBC5"/>
<dbReference type="SUPFAM" id="SSF46626">
    <property type="entry name" value="Cytochrome c"/>
    <property type="match status" value="1"/>
</dbReference>
<keyword evidence="4" id="KW-0249">Electron transport</keyword>
<sequence>MNRLVWFGLAAALGGVAVGTFIALRSVGEVAPPPPPAQAVADIRPPDATFGPVFEPCAHCHQIGRGARSATGPILQGLAGRKAGTLPGYPFSPAMRASGLTWDAATLDRFIAAPQAVVPGTRMIYPGMEDAGRRKALVEFILKAGSGS</sequence>
<keyword evidence="9" id="KW-1185">Reference proteome</keyword>
<keyword evidence="5 6" id="KW-0408">Iron</keyword>
<evidence type="ECO:0000256" key="4">
    <source>
        <dbReference type="ARBA" id="ARBA00022982"/>
    </source>
</evidence>
<evidence type="ECO:0000256" key="5">
    <source>
        <dbReference type="ARBA" id="ARBA00023004"/>
    </source>
</evidence>